<organism evidence="3 4">
    <name type="scientific">Naganishia liquefaciens</name>
    <dbReference type="NCBI Taxonomy" id="104408"/>
    <lineage>
        <taxon>Eukaryota</taxon>
        <taxon>Fungi</taxon>
        <taxon>Dikarya</taxon>
        <taxon>Basidiomycota</taxon>
        <taxon>Agaricomycotina</taxon>
        <taxon>Tremellomycetes</taxon>
        <taxon>Filobasidiales</taxon>
        <taxon>Filobasidiaceae</taxon>
        <taxon>Naganishia</taxon>
    </lineage>
</organism>
<sequence>MPRNPWPAPSLPRLEIAIHAVQIFLAFLGLCCTASLAAFQSKWHIGVSGLTGFLLFLWIILFLIPLALALPPLLATHVQALECAATFVREPRVRWVVGGMGTGACLVGAIAVSASVFSQPGCQDPVKDPHARLGVGFRQGLETWCTTKKASAAFLWMLFFVWLGFLAKIAWESYKARSQRPARYISHAKESSSPADEASVPMHSSSALLAQEPCTEHIQSSLSNDVSPRLRPPTRGHGWHSVPIKDTDTPGLSYTPIVFIDTPTHAVLPAATPRPAFRIPSHSFSHLTSTRHTPTSPPPPTHIGSPARINSPSTVPHQPGISRTMILATTSASDDPYARSRVAMGLY</sequence>
<comment type="caution">
    <text evidence="3">The sequence shown here is derived from an EMBL/GenBank/DDBJ whole genome shotgun (WGS) entry which is preliminary data.</text>
</comment>
<evidence type="ECO:0000256" key="1">
    <source>
        <dbReference type="SAM" id="MobiDB-lite"/>
    </source>
</evidence>
<dbReference type="OrthoDB" id="2218151at2759"/>
<feature type="transmembrane region" description="Helical" evidence="2">
    <location>
        <begin position="51"/>
        <end position="75"/>
    </location>
</feature>
<evidence type="ECO:0000256" key="2">
    <source>
        <dbReference type="SAM" id="Phobius"/>
    </source>
</evidence>
<keyword evidence="2" id="KW-0812">Transmembrane</keyword>
<feature type="transmembrane region" description="Helical" evidence="2">
    <location>
        <begin position="16"/>
        <end position="39"/>
    </location>
</feature>
<keyword evidence="2" id="KW-1133">Transmembrane helix</keyword>
<reference evidence="3" key="1">
    <citation type="submission" date="2020-07" db="EMBL/GenBank/DDBJ databases">
        <title>Draft Genome Sequence of a Deep-Sea Yeast, Naganishia (Cryptococcus) liquefaciens strain N6.</title>
        <authorList>
            <person name="Han Y.W."/>
            <person name="Kajitani R."/>
            <person name="Morimoto H."/>
            <person name="Parhat M."/>
            <person name="Tsubouchi H."/>
            <person name="Bakenova O."/>
            <person name="Ogata M."/>
            <person name="Argunhan B."/>
            <person name="Aoki R."/>
            <person name="Kajiwara S."/>
            <person name="Itoh T."/>
            <person name="Iwasaki H."/>
        </authorList>
    </citation>
    <scope>NUCLEOTIDE SEQUENCE</scope>
    <source>
        <strain evidence="3">N6</strain>
    </source>
</reference>
<name>A0A8H3YG95_9TREE</name>
<feature type="transmembrane region" description="Helical" evidence="2">
    <location>
        <begin position="95"/>
        <end position="117"/>
    </location>
</feature>
<feature type="transmembrane region" description="Helical" evidence="2">
    <location>
        <begin position="153"/>
        <end position="171"/>
    </location>
</feature>
<evidence type="ECO:0000313" key="4">
    <source>
        <dbReference type="Proteomes" id="UP000620104"/>
    </source>
</evidence>
<gene>
    <name evidence="3" type="ORF">NliqN6_4460</name>
</gene>
<feature type="region of interest" description="Disordered" evidence="1">
    <location>
        <begin position="286"/>
        <end position="319"/>
    </location>
</feature>
<keyword evidence="4" id="KW-1185">Reference proteome</keyword>
<dbReference type="Proteomes" id="UP000620104">
    <property type="component" value="Unassembled WGS sequence"/>
</dbReference>
<evidence type="ECO:0000313" key="3">
    <source>
        <dbReference type="EMBL" id="GHJ88058.1"/>
    </source>
</evidence>
<keyword evidence="2" id="KW-0472">Membrane</keyword>
<dbReference type="EMBL" id="BLZA01000028">
    <property type="protein sequence ID" value="GHJ88058.1"/>
    <property type="molecule type" value="Genomic_DNA"/>
</dbReference>
<feature type="region of interest" description="Disordered" evidence="1">
    <location>
        <begin position="218"/>
        <end position="244"/>
    </location>
</feature>
<dbReference type="AlphaFoldDB" id="A0A8H3YG95"/>
<protein>
    <submittedName>
        <fullName evidence="3">Uncharacterized protein</fullName>
    </submittedName>
</protein>
<accession>A0A8H3YG95</accession>
<proteinExistence type="predicted"/>